<comment type="caution">
    <text evidence="4">The sequence shown here is derived from an EMBL/GenBank/DDBJ whole genome shotgun (WGS) entry which is preliminary data.</text>
</comment>
<evidence type="ECO:0000256" key="3">
    <source>
        <dbReference type="PROSITE-ProRule" id="PRU00023"/>
    </source>
</evidence>
<dbReference type="SUPFAM" id="SSF48403">
    <property type="entry name" value="Ankyrin repeat"/>
    <property type="match status" value="1"/>
</dbReference>
<name>A0A813BPC4_9DINO</name>
<gene>
    <name evidence="4" type="primary">kank2</name>
    <name evidence="4" type="ORF">SNEC2469_LOCUS30873</name>
</gene>
<accession>A0A813BPC4</accession>
<sequence length="67" mass="7282">VDQVTKQGKTALLLAAQFGRQEICKFLISKGAKVEHQDEDGQTALFCAVQAGNHELVTSLIELKCPI</sequence>
<keyword evidence="1" id="KW-0677">Repeat</keyword>
<evidence type="ECO:0000256" key="1">
    <source>
        <dbReference type="ARBA" id="ARBA00022737"/>
    </source>
</evidence>
<dbReference type="AlphaFoldDB" id="A0A813BPC4"/>
<keyword evidence="5" id="KW-1185">Reference proteome</keyword>
<dbReference type="InterPro" id="IPR002110">
    <property type="entry name" value="Ankyrin_rpt"/>
</dbReference>
<dbReference type="OrthoDB" id="194358at2759"/>
<dbReference type="PROSITE" id="PS50297">
    <property type="entry name" value="ANK_REP_REGION"/>
    <property type="match status" value="1"/>
</dbReference>
<dbReference type="Proteomes" id="UP000601435">
    <property type="component" value="Unassembled WGS sequence"/>
</dbReference>
<organism evidence="4 5">
    <name type="scientific">Symbiodinium necroappetens</name>
    <dbReference type="NCBI Taxonomy" id="1628268"/>
    <lineage>
        <taxon>Eukaryota</taxon>
        <taxon>Sar</taxon>
        <taxon>Alveolata</taxon>
        <taxon>Dinophyceae</taxon>
        <taxon>Suessiales</taxon>
        <taxon>Symbiodiniaceae</taxon>
        <taxon>Symbiodinium</taxon>
    </lineage>
</organism>
<dbReference type="Gene3D" id="1.25.40.20">
    <property type="entry name" value="Ankyrin repeat-containing domain"/>
    <property type="match status" value="1"/>
</dbReference>
<evidence type="ECO:0000256" key="2">
    <source>
        <dbReference type="ARBA" id="ARBA00023043"/>
    </source>
</evidence>
<feature type="non-terminal residue" evidence="4">
    <location>
        <position position="1"/>
    </location>
</feature>
<protein>
    <submittedName>
        <fullName evidence="4">Kank2 protein</fullName>
    </submittedName>
</protein>
<dbReference type="PANTHER" id="PTHR24171:SF9">
    <property type="entry name" value="ANKYRIN REPEAT DOMAIN-CONTAINING PROTEIN 39"/>
    <property type="match status" value="1"/>
</dbReference>
<feature type="repeat" description="ANK" evidence="3">
    <location>
        <begin position="7"/>
        <end position="39"/>
    </location>
</feature>
<dbReference type="InterPro" id="IPR036770">
    <property type="entry name" value="Ankyrin_rpt-contain_sf"/>
</dbReference>
<reference evidence="4" key="1">
    <citation type="submission" date="2021-02" db="EMBL/GenBank/DDBJ databases">
        <authorList>
            <person name="Dougan E. K."/>
            <person name="Rhodes N."/>
            <person name="Thang M."/>
            <person name="Chan C."/>
        </authorList>
    </citation>
    <scope>NUCLEOTIDE SEQUENCE</scope>
</reference>
<dbReference type="PROSITE" id="PS50088">
    <property type="entry name" value="ANK_REPEAT"/>
    <property type="match status" value="1"/>
</dbReference>
<dbReference type="Pfam" id="PF12796">
    <property type="entry name" value="Ank_2"/>
    <property type="match status" value="1"/>
</dbReference>
<proteinExistence type="predicted"/>
<keyword evidence="2 3" id="KW-0040">ANK repeat</keyword>
<dbReference type="SMART" id="SM00248">
    <property type="entry name" value="ANK"/>
    <property type="match status" value="2"/>
</dbReference>
<evidence type="ECO:0000313" key="4">
    <source>
        <dbReference type="EMBL" id="CAE7908832.1"/>
    </source>
</evidence>
<feature type="non-terminal residue" evidence="4">
    <location>
        <position position="67"/>
    </location>
</feature>
<evidence type="ECO:0000313" key="5">
    <source>
        <dbReference type="Proteomes" id="UP000601435"/>
    </source>
</evidence>
<dbReference type="EMBL" id="CAJNJA010073175">
    <property type="protein sequence ID" value="CAE7908832.1"/>
    <property type="molecule type" value="Genomic_DNA"/>
</dbReference>
<dbReference type="PANTHER" id="PTHR24171">
    <property type="entry name" value="ANKYRIN REPEAT DOMAIN-CONTAINING PROTEIN 39-RELATED"/>
    <property type="match status" value="1"/>
</dbReference>